<dbReference type="InterPro" id="IPR015590">
    <property type="entry name" value="Aldehyde_DH_dom"/>
</dbReference>
<dbReference type="InterPro" id="IPR016161">
    <property type="entry name" value="Ald_DH/histidinol_DH"/>
</dbReference>
<keyword evidence="1" id="KW-0560">Oxidoreductase</keyword>
<protein>
    <submittedName>
        <fullName evidence="3">Aldehyde dehydrogenase family protein</fullName>
    </submittedName>
</protein>
<dbReference type="GO" id="GO:0016620">
    <property type="term" value="F:oxidoreductase activity, acting on the aldehyde or oxo group of donors, NAD or NADP as acceptor"/>
    <property type="evidence" value="ECO:0007669"/>
    <property type="project" value="InterPro"/>
</dbReference>
<reference evidence="3" key="1">
    <citation type="submission" date="2020-12" db="EMBL/GenBank/DDBJ databases">
        <title>Vagococcus allomyrinae sp. nov. and Enterococcus lavae sp. nov., isolated from the larvae of Allomyrina dichotoma.</title>
        <authorList>
            <person name="Lee S.D."/>
        </authorList>
    </citation>
    <scope>NUCLEOTIDE SEQUENCE</scope>
    <source>
        <strain evidence="3">BWB3-3</strain>
    </source>
</reference>
<evidence type="ECO:0000313" key="3">
    <source>
        <dbReference type="EMBL" id="MBP1041665.1"/>
    </source>
</evidence>
<dbReference type="Proteomes" id="UP000674938">
    <property type="component" value="Unassembled WGS sequence"/>
</dbReference>
<dbReference type="SUPFAM" id="SSF53720">
    <property type="entry name" value="ALDH-like"/>
    <property type="match status" value="1"/>
</dbReference>
<organism evidence="3 4">
    <name type="scientific">Vagococcus allomyrinae</name>
    <dbReference type="NCBI Taxonomy" id="2794353"/>
    <lineage>
        <taxon>Bacteria</taxon>
        <taxon>Bacillati</taxon>
        <taxon>Bacillota</taxon>
        <taxon>Bacilli</taxon>
        <taxon>Lactobacillales</taxon>
        <taxon>Enterococcaceae</taxon>
        <taxon>Vagococcus</taxon>
    </lineage>
</organism>
<evidence type="ECO:0000313" key="4">
    <source>
        <dbReference type="Proteomes" id="UP000674938"/>
    </source>
</evidence>
<dbReference type="PANTHER" id="PTHR11699">
    <property type="entry name" value="ALDEHYDE DEHYDROGENASE-RELATED"/>
    <property type="match status" value="1"/>
</dbReference>
<dbReference type="Gene3D" id="3.40.605.10">
    <property type="entry name" value="Aldehyde Dehydrogenase, Chain A, domain 1"/>
    <property type="match status" value="1"/>
</dbReference>
<feature type="domain" description="Aldehyde dehydrogenase" evidence="2">
    <location>
        <begin position="14"/>
        <end position="402"/>
    </location>
</feature>
<dbReference type="Pfam" id="PF00171">
    <property type="entry name" value="Aldedh"/>
    <property type="match status" value="1"/>
</dbReference>
<name>A0A940PBE7_9ENTE</name>
<proteinExistence type="predicted"/>
<evidence type="ECO:0000256" key="1">
    <source>
        <dbReference type="ARBA" id="ARBA00023002"/>
    </source>
</evidence>
<sequence>MYKVDKDLLAIQEARIHIEAAKEAAIELRDFSQNQLDEIVDQMAVAMIPYCQELAEAAVVETAYGRYQDKALKNRFSCEFVSKKLSGKQYVGVIAEDQHNQTLEIGVPLGVIVSLIPATSPVSTTIHNVLIAIKSGNSIIVSPHPRAKQTIQQTVKLLKEAALLAGLPDGGINCMQLVSTTSTDALLSHEETALTIVTGIPKLLPKLYQMGKPFIYGGSGNGPVFIERTCNLKQAIHDIVESRTFDHGIVSAAEQSIVLDGPISERAKDELNRQGAHFLSEAEAQRLLGVLIKANGELNAESVGCSAQELAKRAMIEVAKETRIFIYEQDYVSDHNPFSQEFFSPIVALFVEPNWQEACEKCIELLMEGGKSHTLVIHSKDEQVIREFAMKKPVARVLVNTPSTLGGMGATTNLFPSMTLGSTSLGIVQGSDNISPEHLVRIRKVGYGVRRFEECFPSQRENHSVTANEGNTQPSIEVILRQIINEIKE</sequence>
<dbReference type="RefSeq" id="WP_209527942.1">
    <property type="nucleotide sequence ID" value="NZ_JAEEGA010000007.1"/>
</dbReference>
<dbReference type="EMBL" id="JAEEGA010000007">
    <property type="protein sequence ID" value="MBP1041665.1"/>
    <property type="molecule type" value="Genomic_DNA"/>
</dbReference>
<gene>
    <name evidence="3" type="ORF">I6N95_11665</name>
</gene>
<dbReference type="InterPro" id="IPR016162">
    <property type="entry name" value="Ald_DH_N"/>
</dbReference>
<dbReference type="InterPro" id="IPR016163">
    <property type="entry name" value="Ald_DH_C"/>
</dbReference>
<keyword evidence="4" id="KW-1185">Reference proteome</keyword>
<dbReference type="AlphaFoldDB" id="A0A940PBE7"/>
<accession>A0A940PBE7</accession>
<dbReference type="CDD" id="cd07122">
    <property type="entry name" value="ALDH_F20_ACDH"/>
    <property type="match status" value="1"/>
</dbReference>
<comment type="caution">
    <text evidence="3">The sequence shown here is derived from an EMBL/GenBank/DDBJ whole genome shotgun (WGS) entry which is preliminary data.</text>
</comment>
<dbReference type="Gene3D" id="3.40.309.10">
    <property type="entry name" value="Aldehyde Dehydrogenase, Chain A, domain 2"/>
    <property type="match status" value="1"/>
</dbReference>
<evidence type="ECO:0000259" key="2">
    <source>
        <dbReference type="Pfam" id="PF00171"/>
    </source>
</evidence>